<evidence type="ECO:0000313" key="2">
    <source>
        <dbReference type="Proteomes" id="UP000054715"/>
    </source>
</evidence>
<reference evidence="1 2" key="1">
    <citation type="submission" date="2015-11" db="EMBL/GenBank/DDBJ databases">
        <title>Genomic analysis of 38 Legionella species identifies large and diverse effector repertoires.</title>
        <authorList>
            <person name="Burstein D."/>
            <person name="Amaro F."/>
            <person name="Zusman T."/>
            <person name="Lifshitz Z."/>
            <person name="Cohen O."/>
            <person name="Gilbert J.A."/>
            <person name="Pupko T."/>
            <person name="Shuman H.A."/>
            <person name="Segal G."/>
        </authorList>
    </citation>
    <scope>NUCLEOTIDE SEQUENCE [LARGE SCALE GENOMIC DNA]</scope>
    <source>
        <strain evidence="1 2">JA-26-G1-E2</strain>
    </source>
</reference>
<protein>
    <recommendedName>
        <fullName evidence="3">Transmembrane protein</fullName>
    </recommendedName>
</protein>
<evidence type="ECO:0000313" key="1">
    <source>
        <dbReference type="EMBL" id="KTD13299.1"/>
    </source>
</evidence>
<gene>
    <name evidence="1" type="ORF">Ljam_0089</name>
</gene>
<dbReference type="AlphaFoldDB" id="A0A0W0UZK6"/>
<accession>A0A0W0UZK6</accession>
<organism evidence="1 2">
    <name type="scientific">Legionella jamestowniensis</name>
    <dbReference type="NCBI Taxonomy" id="455"/>
    <lineage>
        <taxon>Bacteria</taxon>
        <taxon>Pseudomonadati</taxon>
        <taxon>Pseudomonadota</taxon>
        <taxon>Gammaproteobacteria</taxon>
        <taxon>Legionellales</taxon>
        <taxon>Legionellaceae</taxon>
        <taxon>Legionella</taxon>
    </lineage>
</organism>
<dbReference type="STRING" id="455.Ljam_0089"/>
<dbReference type="Proteomes" id="UP000054715">
    <property type="component" value="Unassembled WGS sequence"/>
</dbReference>
<comment type="caution">
    <text evidence="1">The sequence shown here is derived from an EMBL/GenBank/DDBJ whole genome shotgun (WGS) entry which is preliminary data.</text>
</comment>
<name>A0A0W0UZK6_9GAMM</name>
<proteinExistence type="predicted"/>
<dbReference type="RefSeq" id="WP_238583666.1">
    <property type="nucleotide sequence ID" value="NZ_CAAAJF010000003.1"/>
</dbReference>
<sequence>MTKRKSLILLMLVVVFAAPGIAAYLFFTHPQWLGTSTTNRGMLLTPAVQFVDMEEKNKWRLILWSPDTCSKRCHEQLDKLARIRLALGRHLYQVELWLITGEQTSLPASLLNLLKDEDIKIRQLSSHEQQQFKILQSEPQVFIANPADYLILTYALNAKSEAIFHDIKHLLSVEKTNG</sequence>
<evidence type="ECO:0008006" key="3">
    <source>
        <dbReference type="Google" id="ProtNLM"/>
    </source>
</evidence>
<dbReference type="EMBL" id="LNYG01000001">
    <property type="protein sequence ID" value="KTD13299.1"/>
    <property type="molecule type" value="Genomic_DNA"/>
</dbReference>
<dbReference type="PATRIC" id="fig|455.5.peg.92"/>